<keyword evidence="9 14" id="KW-0408">Iron</keyword>
<dbReference type="InterPro" id="IPR002481">
    <property type="entry name" value="FUR"/>
</dbReference>
<dbReference type="NCBIfam" id="NF006999">
    <property type="entry name" value="PRK09462.1"/>
    <property type="match status" value="1"/>
</dbReference>
<dbReference type="Gene3D" id="1.10.10.10">
    <property type="entry name" value="Winged helix-like DNA-binding domain superfamily/Winged helix DNA-binding domain"/>
    <property type="match status" value="1"/>
</dbReference>
<evidence type="ECO:0000256" key="15">
    <source>
        <dbReference type="RuleBase" id="RU364037"/>
    </source>
</evidence>
<feature type="binding site" evidence="14">
    <location>
        <position position="88"/>
    </location>
    <ligand>
        <name>Fe cation</name>
        <dbReference type="ChEBI" id="CHEBI:24875"/>
    </ligand>
</feature>
<keyword evidence="11 15" id="KW-0238">DNA-binding</keyword>
<evidence type="ECO:0000256" key="13">
    <source>
        <dbReference type="PIRSR" id="PIRSR602481-1"/>
    </source>
</evidence>
<comment type="subunit">
    <text evidence="3 15">Homodimer.</text>
</comment>
<feature type="binding site" evidence="14">
    <location>
        <position position="124"/>
    </location>
    <ligand>
        <name>Fe cation</name>
        <dbReference type="ChEBI" id="CHEBI:24875"/>
    </ligand>
</feature>
<evidence type="ECO:0000256" key="9">
    <source>
        <dbReference type="ARBA" id="ARBA00023004"/>
    </source>
</evidence>
<dbReference type="GO" id="GO:0032993">
    <property type="term" value="C:protein-DNA complex"/>
    <property type="evidence" value="ECO:0007669"/>
    <property type="project" value="UniProtKB-ARBA"/>
</dbReference>
<comment type="subcellular location">
    <subcellularLocation>
        <location evidence="1 15">Cytoplasm</location>
    </subcellularLocation>
</comment>
<dbReference type="InterPro" id="IPR043135">
    <property type="entry name" value="Fur_C"/>
</dbReference>
<evidence type="ECO:0000256" key="11">
    <source>
        <dbReference type="ARBA" id="ARBA00023125"/>
    </source>
</evidence>
<dbReference type="InterPro" id="IPR036388">
    <property type="entry name" value="WH-like_DNA-bd_sf"/>
</dbReference>
<dbReference type="EMBL" id="FMSH01000102">
    <property type="protein sequence ID" value="SCU74585.1"/>
    <property type="molecule type" value="Genomic_DNA"/>
</dbReference>
<dbReference type="PANTHER" id="PTHR33202:SF2">
    <property type="entry name" value="FERRIC UPTAKE REGULATION PROTEIN"/>
    <property type="match status" value="1"/>
</dbReference>
<evidence type="ECO:0000256" key="8">
    <source>
        <dbReference type="ARBA" id="ARBA00022833"/>
    </source>
</evidence>
<evidence type="ECO:0000256" key="10">
    <source>
        <dbReference type="ARBA" id="ARBA00023015"/>
    </source>
</evidence>
<keyword evidence="8 13" id="KW-0862">Zinc</keyword>
<keyword evidence="10 15" id="KW-0805">Transcription regulation</keyword>
<name>A0A1K0IBC7_CUPNE</name>
<dbReference type="GO" id="GO:1900705">
    <property type="term" value="P:negative regulation of siderophore biosynthetic process"/>
    <property type="evidence" value="ECO:0007669"/>
    <property type="project" value="TreeGrafter"/>
</dbReference>
<feature type="binding site" evidence="13">
    <location>
        <position position="92"/>
    </location>
    <ligand>
        <name>Zn(2+)</name>
        <dbReference type="ChEBI" id="CHEBI:29105"/>
    </ligand>
</feature>
<dbReference type="CDD" id="cd07153">
    <property type="entry name" value="Fur_like"/>
    <property type="match status" value="1"/>
</dbReference>
<organism evidence="16">
    <name type="scientific">Cupriavidus necator</name>
    <name type="common">Alcaligenes eutrophus</name>
    <name type="synonym">Ralstonia eutropha</name>
    <dbReference type="NCBI Taxonomy" id="106590"/>
    <lineage>
        <taxon>Bacteria</taxon>
        <taxon>Pseudomonadati</taxon>
        <taxon>Pseudomonadota</taxon>
        <taxon>Betaproteobacteria</taxon>
        <taxon>Burkholderiales</taxon>
        <taxon>Burkholderiaceae</taxon>
        <taxon>Cupriavidus</taxon>
    </lineage>
</organism>
<dbReference type="GO" id="GO:0000976">
    <property type="term" value="F:transcription cis-regulatory region binding"/>
    <property type="evidence" value="ECO:0007669"/>
    <property type="project" value="TreeGrafter"/>
</dbReference>
<dbReference type="SUPFAM" id="SSF46785">
    <property type="entry name" value="Winged helix' DNA-binding domain"/>
    <property type="match status" value="1"/>
</dbReference>
<sequence>MPSPADLKNIGLKATVPRLKILEIFQTSEQRHLSAEDIYRILLNEHMDIGLATVYRVLTQFEQAGLLSRNNFESGKAIFELNEGKHHDHLVCLDCGRVEEFFDSEIEHRQQSIARERGFTLQEHALSLYGNCTKTDCPHRPKR</sequence>
<reference evidence="16" key="1">
    <citation type="submission" date="2016-09" db="EMBL/GenBank/DDBJ databases">
        <authorList>
            <person name="Capua I."/>
            <person name="De Benedictis P."/>
            <person name="Joannis T."/>
            <person name="Lombin L.H."/>
            <person name="Cattoli G."/>
        </authorList>
    </citation>
    <scope>NUCLEOTIDE SEQUENCE</scope>
    <source>
        <strain evidence="16">B9</strain>
    </source>
</reference>
<evidence type="ECO:0000256" key="7">
    <source>
        <dbReference type="ARBA" id="ARBA00022723"/>
    </source>
</evidence>
<dbReference type="GO" id="GO:0001216">
    <property type="term" value="F:DNA-binding transcription activator activity"/>
    <property type="evidence" value="ECO:0007669"/>
    <property type="project" value="UniProtKB-ARBA"/>
</dbReference>
<dbReference type="Pfam" id="PF01475">
    <property type="entry name" value="FUR"/>
    <property type="match status" value="1"/>
</dbReference>
<comment type="similarity">
    <text evidence="2 15">Belongs to the Fur family.</text>
</comment>
<evidence type="ECO:0000256" key="4">
    <source>
        <dbReference type="ARBA" id="ARBA00020910"/>
    </source>
</evidence>
<evidence type="ECO:0000256" key="12">
    <source>
        <dbReference type="ARBA" id="ARBA00023163"/>
    </source>
</evidence>
<evidence type="ECO:0000256" key="2">
    <source>
        <dbReference type="ARBA" id="ARBA00007957"/>
    </source>
</evidence>
<feature type="binding site" evidence="14">
    <location>
        <position position="107"/>
    </location>
    <ligand>
        <name>Fe cation</name>
        <dbReference type="ChEBI" id="CHEBI:24875"/>
    </ligand>
</feature>
<dbReference type="GO" id="GO:0045892">
    <property type="term" value="P:negative regulation of DNA-templated transcription"/>
    <property type="evidence" value="ECO:0007669"/>
    <property type="project" value="TreeGrafter"/>
</dbReference>
<dbReference type="RefSeq" id="WP_340522119.1">
    <property type="nucleotide sequence ID" value="NZ_FMSH01000102.1"/>
</dbReference>
<evidence type="ECO:0000256" key="6">
    <source>
        <dbReference type="ARBA" id="ARBA00022491"/>
    </source>
</evidence>
<dbReference type="PANTHER" id="PTHR33202">
    <property type="entry name" value="ZINC UPTAKE REGULATION PROTEIN"/>
    <property type="match status" value="1"/>
</dbReference>
<dbReference type="AlphaFoldDB" id="A0A1K0IBC7"/>
<feature type="binding site" evidence="14">
    <location>
        <position position="86"/>
    </location>
    <ligand>
        <name>Fe cation</name>
        <dbReference type="ChEBI" id="CHEBI:24875"/>
    </ligand>
</feature>
<comment type="cofactor">
    <cofactor evidence="14">
        <name>Mn(2+)</name>
        <dbReference type="ChEBI" id="CHEBI:29035"/>
    </cofactor>
    <cofactor evidence="14">
        <name>Fe(2+)</name>
        <dbReference type="ChEBI" id="CHEBI:29033"/>
    </cofactor>
    <text evidence="14">Binds 1 Mn(2+) or Fe(2+) ion per subunit.</text>
</comment>
<feature type="binding site" evidence="13">
    <location>
        <position position="137"/>
    </location>
    <ligand>
        <name>Zn(2+)</name>
        <dbReference type="ChEBI" id="CHEBI:29105"/>
    </ligand>
</feature>
<dbReference type="GO" id="GO:0008270">
    <property type="term" value="F:zinc ion binding"/>
    <property type="evidence" value="ECO:0007669"/>
    <property type="project" value="TreeGrafter"/>
</dbReference>
<gene>
    <name evidence="15 16" type="primary">fur</name>
    <name evidence="16" type="ORF">CNECB9_1900007</name>
</gene>
<keyword evidence="5 15" id="KW-0963">Cytoplasm</keyword>
<keyword evidence="7 13" id="KW-0479">Metal-binding</keyword>
<dbReference type="InterPro" id="IPR036390">
    <property type="entry name" value="WH_DNA-bd_sf"/>
</dbReference>
<feature type="binding site" evidence="13">
    <location>
        <position position="95"/>
    </location>
    <ligand>
        <name>Zn(2+)</name>
        <dbReference type="ChEBI" id="CHEBI:29105"/>
    </ligand>
</feature>
<evidence type="ECO:0000313" key="16">
    <source>
        <dbReference type="EMBL" id="SCU74585.1"/>
    </source>
</evidence>
<feature type="binding site" evidence="13">
    <location>
        <position position="132"/>
    </location>
    <ligand>
        <name>Zn(2+)</name>
        <dbReference type="ChEBI" id="CHEBI:29105"/>
    </ligand>
</feature>
<dbReference type="FunFam" id="1.10.10.10:FF:000007">
    <property type="entry name" value="Ferric uptake regulation protein"/>
    <property type="match status" value="1"/>
</dbReference>
<keyword evidence="12 15" id="KW-0804">Transcription</keyword>
<evidence type="ECO:0000256" key="5">
    <source>
        <dbReference type="ARBA" id="ARBA00022490"/>
    </source>
</evidence>
<dbReference type="Gene3D" id="3.30.1490.190">
    <property type="match status" value="1"/>
</dbReference>
<evidence type="ECO:0000256" key="14">
    <source>
        <dbReference type="PIRSR" id="PIRSR602481-2"/>
    </source>
</evidence>
<keyword evidence="6 15" id="KW-0678">Repressor</keyword>
<evidence type="ECO:0000256" key="1">
    <source>
        <dbReference type="ARBA" id="ARBA00004496"/>
    </source>
</evidence>
<proteinExistence type="inferred from homology"/>
<dbReference type="GO" id="GO:0005829">
    <property type="term" value="C:cytosol"/>
    <property type="evidence" value="ECO:0007669"/>
    <property type="project" value="TreeGrafter"/>
</dbReference>
<protein>
    <recommendedName>
        <fullName evidence="4 15">Ferric uptake regulation protein</fullName>
    </recommendedName>
</protein>
<comment type="cofactor">
    <cofactor evidence="13">
        <name>Zn(2+)</name>
        <dbReference type="ChEBI" id="CHEBI:29105"/>
    </cofactor>
    <text evidence="13">Binds 1 zinc ion per subunit.</text>
</comment>
<dbReference type="FunFam" id="3.30.1490.190:FF:000001">
    <property type="entry name" value="Ferric uptake regulation protein"/>
    <property type="match status" value="1"/>
</dbReference>
<accession>A0A1K0IBC7</accession>
<evidence type="ECO:0000256" key="3">
    <source>
        <dbReference type="ARBA" id="ARBA00011738"/>
    </source>
</evidence>